<evidence type="ECO:0000256" key="1">
    <source>
        <dbReference type="ARBA" id="ARBA00004123"/>
    </source>
</evidence>
<dbReference type="PANTHER" id="PTHR10870">
    <property type="entry name" value="CELL CYCLE CHECKPOINT PROTEIN RAD1"/>
    <property type="match status" value="1"/>
</dbReference>
<sequence>MSGFEASTAYVEPLSRVFKAVSAVSKEGQLVLDESGIKIQISDSSHAFAAFIFIPPEIFALYACYGHHEVKIDISKLALCLKMYVDWSPLNRRTKRSAESQCVFQYKEFGQFELRFSQDSMSSVCVLTVFADPELDADVAFDADDVVLHAIMPGSVFENLLREFAALEAAELTVRSSNAPRRLHFTAPSDLAATEITLREDPKLLTALNVQEPAGFTYNFKTVCKAREAAKLASQVSMRVDSQGVLSTQLIYEFDEQKVFVEFRFLPVENTS</sequence>
<comment type="caution">
    <text evidence="6">The sequence shown here is derived from an EMBL/GenBank/DDBJ whole genome shotgun (WGS) entry which is preliminary data.</text>
</comment>
<dbReference type="InterPro" id="IPR046938">
    <property type="entry name" value="DNA_clamp_sf"/>
</dbReference>
<dbReference type="PRINTS" id="PR01245">
    <property type="entry name" value="RAD1REC1"/>
</dbReference>
<keyword evidence="4" id="KW-0234">DNA repair</keyword>
<evidence type="ECO:0000256" key="5">
    <source>
        <dbReference type="ARBA" id="ARBA00023242"/>
    </source>
</evidence>
<evidence type="ECO:0000256" key="4">
    <source>
        <dbReference type="ARBA" id="ARBA00023204"/>
    </source>
</evidence>
<dbReference type="SUPFAM" id="SSF55979">
    <property type="entry name" value="DNA clamp"/>
    <property type="match status" value="1"/>
</dbReference>
<dbReference type="GO" id="GO:0030896">
    <property type="term" value="C:checkpoint clamp complex"/>
    <property type="evidence" value="ECO:0007669"/>
    <property type="project" value="TreeGrafter"/>
</dbReference>
<dbReference type="STRING" id="45607.A0A2T0FKZ3"/>
<keyword evidence="5" id="KW-0539">Nucleus</keyword>
<dbReference type="AlphaFoldDB" id="A0A2T0FKZ3"/>
<dbReference type="OrthoDB" id="337581at2759"/>
<dbReference type="InterPro" id="IPR003021">
    <property type="entry name" value="Rad1_Rec1_Rad17"/>
</dbReference>
<protein>
    <submittedName>
        <fullName evidence="6">DNA damage checkpoint control protein RAD17</fullName>
    </submittedName>
</protein>
<comment type="subcellular location">
    <subcellularLocation>
        <location evidence="1">Nucleus</location>
    </subcellularLocation>
</comment>
<evidence type="ECO:0000313" key="6">
    <source>
        <dbReference type="EMBL" id="PRT55658.1"/>
    </source>
</evidence>
<name>A0A2T0FKZ3_9ASCO</name>
<organism evidence="6 7">
    <name type="scientific">Wickerhamiella sorbophila</name>
    <dbReference type="NCBI Taxonomy" id="45607"/>
    <lineage>
        <taxon>Eukaryota</taxon>
        <taxon>Fungi</taxon>
        <taxon>Dikarya</taxon>
        <taxon>Ascomycota</taxon>
        <taxon>Saccharomycotina</taxon>
        <taxon>Dipodascomycetes</taxon>
        <taxon>Dipodascales</taxon>
        <taxon>Trichomonascaceae</taxon>
        <taxon>Wickerhamiella</taxon>
    </lineage>
</organism>
<dbReference type="Proteomes" id="UP000238350">
    <property type="component" value="Unassembled WGS sequence"/>
</dbReference>
<comment type="similarity">
    <text evidence="2">Belongs to the rad1 family.</text>
</comment>
<evidence type="ECO:0000256" key="2">
    <source>
        <dbReference type="ARBA" id="ARBA00010991"/>
    </source>
</evidence>
<dbReference type="GO" id="GO:0000077">
    <property type="term" value="P:DNA damage checkpoint signaling"/>
    <property type="evidence" value="ECO:0007669"/>
    <property type="project" value="InterPro"/>
</dbReference>
<dbReference type="GO" id="GO:0006281">
    <property type="term" value="P:DNA repair"/>
    <property type="evidence" value="ECO:0007669"/>
    <property type="project" value="UniProtKB-KW"/>
</dbReference>
<gene>
    <name evidence="6" type="ORF">B9G98_03278</name>
</gene>
<evidence type="ECO:0000313" key="7">
    <source>
        <dbReference type="Proteomes" id="UP000238350"/>
    </source>
</evidence>
<reference evidence="6 7" key="1">
    <citation type="submission" date="2017-04" db="EMBL/GenBank/DDBJ databases">
        <title>Genome sequencing of [Candida] sorbophila.</title>
        <authorList>
            <person name="Ahn J.O."/>
        </authorList>
    </citation>
    <scope>NUCLEOTIDE SEQUENCE [LARGE SCALE GENOMIC DNA]</scope>
    <source>
        <strain evidence="6 7">DS02</strain>
    </source>
</reference>
<dbReference type="Pfam" id="PF02144">
    <property type="entry name" value="Rad1"/>
    <property type="match status" value="1"/>
</dbReference>
<proteinExistence type="inferred from homology"/>
<dbReference type="GeneID" id="36517026"/>
<dbReference type="PANTHER" id="PTHR10870:SF0">
    <property type="entry name" value="CELL CYCLE CHECKPOINT PROTEIN RAD1"/>
    <property type="match status" value="1"/>
</dbReference>
<dbReference type="Gene3D" id="3.70.10.10">
    <property type="match status" value="1"/>
</dbReference>
<keyword evidence="3" id="KW-0227">DNA damage</keyword>
<dbReference type="EMBL" id="NDIQ01000022">
    <property type="protein sequence ID" value="PRT55658.1"/>
    <property type="molecule type" value="Genomic_DNA"/>
</dbReference>
<dbReference type="RefSeq" id="XP_024665603.1">
    <property type="nucleotide sequence ID" value="XM_024809835.1"/>
</dbReference>
<keyword evidence="7" id="KW-1185">Reference proteome</keyword>
<accession>A0A2T0FKZ3</accession>
<evidence type="ECO:0000256" key="3">
    <source>
        <dbReference type="ARBA" id="ARBA00022763"/>
    </source>
</evidence>